<accession>A0A4R1BDV3</accession>
<evidence type="ECO:0000313" key="2">
    <source>
        <dbReference type="Proteomes" id="UP000295443"/>
    </source>
</evidence>
<sequence>MASRYFFDIPVYRLPEERYYRERDKYIEGVVYPEGSPFNEAMRAKEAADPHHNIAIRDHLQHTYGGCWRFNEIIGYIRLHFLGSQVRGEYYGVRKQRVVRTRTKTLEYQTWKLAPEIDIPYPQTNDGIFEAVRRYLKACRKELPGRYVDTELFEGVGKHIDWCSLFAEGERP</sequence>
<protein>
    <submittedName>
        <fullName evidence="1">Uncharacterized protein</fullName>
    </submittedName>
</protein>
<dbReference type="OrthoDB" id="6121514at2"/>
<dbReference type="EMBL" id="SJZB01000029">
    <property type="protein sequence ID" value="TCJ15234.1"/>
    <property type="molecule type" value="Genomic_DNA"/>
</dbReference>
<dbReference type="Proteomes" id="UP000295443">
    <property type="component" value="Unassembled WGS sequence"/>
</dbReference>
<reference evidence="1 2" key="1">
    <citation type="submission" date="2019-03" db="EMBL/GenBank/DDBJ databases">
        <title>Genome sequence of Thiobacillaceae bacterium LSR1, a sulfur-oxidizing bacterium isolated from freshwater sediment.</title>
        <authorList>
            <person name="Li S."/>
        </authorList>
    </citation>
    <scope>NUCLEOTIDE SEQUENCE [LARGE SCALE GENOMIC DNA]</scope>
    <source>
        <strain evidence="1 2">LSR1</strain>
    </source>
</reference>
<name>A0A4R1BDV3_9PROT</name>
<comment type="caution">
    <text evidence="1">The sequence shown here is derived from an EMBL/GenBank/DDBJ whole genome shotgun (WGS) entry which is preliminary data.</text>
</comment>
<keyword evidence="2" id="KW-1185">Reference proteome</keyword>
<evidence type="ECO:0000313" key="1">
    <source>
        <dbReference type="EMBL" id="TCJ15234.1"/>
    </source>
</evidence>
<organism evidence="1 2">
    <name type="scientific">Parasulfuritortus cantonensis</name>
    <dbReference type="NCBI Taxonomy" id="2528202"/>
    <lineage>
        <taxon>Bacteria</taxon>
        <taxon>Pseudomonadati</taxon>
        <taxon>Pseudomonadota</taxon>
        <taxon>Betaproteobacteria</taxon>
        <taxon>Nitrosomonadales</taxon>
        <taxon>Thiobacillaceae</taxon>
        <taxon>Parasulfuritortus</taxon>
    </lineage>
</organism>
<proteinExistence type="predicted"/>
<dbReference type="AlphaFoldDB" id="A0A4R1BDV3"/>
<dbReference type="RefSeq" id="WP_131446380.1">
    <property type="nucleotide sequence ID" value="NZ_SJZB01000029.1"/>
</dbReference>
<gene>
    <name evidence="1" type="ORF">EZJ19_07965</name>
</gene>